<protein>
    <submittedName>
        <fullName evidence="2">Putative F0F1-ATPase subunit Ca2+/Mg2+ transporter</fullName>
    </submittedName>
</protein>
<organism evidence="2 3">
    <name type="scientific">Thermanaeromonas toyohensis ToBE</name>
    <dbReference type="NCBI Taxonomy" id="698762"/>
    <lineage>
        <taxon>Bacteria</taxon>
        <taxon>Bacillati</taxon>
        <taxon>Bacillota</taxon>
        <taxon>Clostridia</taxon>
        <taxon>Neomoorellales</taxon>
        <taxon>Neomoorellaceae</taxon>
        <taxon>Thermanaeromonas</taxon>
    </lineage>
</organism>
<dbReference type="Pfam" id="PF09527">
    <property type="entry name" value="ATPase_gene1"/>
    <property type="match status" value="1"/>
</dbReference>
<evidence type="ECO:0000256" key="1">
    <source>
        <dbReference type="SAM" id="Phobius"/>
    </source>
</evidence>
<evidence type="ECO:0000313" key="3">
    <source>
        <dbReference type="Proteomes" id="UP000192569"/>
    </source>
</evidence>
<reference evidence="2 3" key="1">
    <citation type="submission" date="2017-04" db="EMBL/GenBank/DDBJ databases">
        <authorList>
            <person name="Afonso C.L."/>
            <person name="Miller P.J."/>
            <person name="Scott M.A."/>
            <person name="Spackman E."/>
            <person name="Goraichik I."/>
            <person name="Dimitrov K.M."/>
            <person name="Suarez D.L."/>
            <person name="Swayne D.E."/>
        </authorList>
    </citation>
    <scope>NUCLEOTIDE SEQUENCE [LARGE SCALE GENOMIC DNA]</scope>
    <source>
        <strain evidence="2 3">ToBE</strain>
    </source>
</reference>
<keyword evidence="1" id="KW-0812">Transmembrane</keyword>
<evidence type="ECO:0000313" key="2">
    <source>
        <dbReference type="EMBL" id="SMC00093.1"/>
    </source>
</evidence>
<name>A0A1W1W3M0_9FIRM</name>
<keyword evidence="1" id="KW-0472">Membrane</keyword>
<gene>
    <name evidence="2" type="ORF">SAMN00808754_3280</name>
</gene>
<dbReference type="Proteomes" id="UP000192569">
    <property type="component" value="Chromosome I"/>
</dbReference>
<proteinExistence type="predicted"/>
<feature type="transmembrane region" description="Helical" evidence="1">
    <location>
        <begin position="16"/>
        <end position="37"/>
    </location>
</feature>
<dbReference type="RefSeq" id="WP_157110000.1">
    <property type="nucleotide sequence ID" value="NZ_LT838272.1"/>
</dbReference>
<dbReference type="EMBL" id="LT838272">
    <property type="protein sequence ID" value="SMC00093.1"/>
    <property type="molecule type" value="Genomic_DNA"/>
</dbReference>
<sequence length="90" mass="10020">MKEPRWAKDYWSYAKYANLAFSLGITLGVSIFLGFWAGQWLDRRLGTQPWLMVLGVLLGVAVGFYSIVKEIGILGDGKEERPGGRQGPKS</sequence>
<dbReference type="OrthoDB" id="1683450at2"/>
<feature type="transmembrane region" description="Helical" evidence="1">
    <location>
        <begin position="49"/>
        <end position="68"/>
    </location>
</feature>
<dbReference type="InterPro" id="IPR032820">
    <property type="entry name" value="ATPase_put"/>
</dbReference>
<keyword evidence="3" id="KW-1185">Reference proteome</keyword>
<accession>A0A1W1W3M0</accession>
<keyword evidence="1" id="KW-1133">Transmembrane helix</keyword>
<dbReference type="AlphaFoldDB" id="A0A1W1W3M0"/>
<dbReference type="STRING" id="698762.SAMN00808754_3280"/>